<name>A0A919GVM0_9ACTN</name>
<protein>
    <recommendedName>
        <fullName evidence="3">DUF1877 family protein</fullName>
    </recommendedName>
</protein>
<dbReference type="AlphaFoldDB" id="A0A919GVM0"/>
<organism evidence="1 2">
    <name type="scientific">Streptomyces xanthophaeus</name>
    <dbReference type="NCBI Taxonomy" id="67385"/>
    <lineage>
        <taxon>Bacteria</taxon>
        <taxon>Bacillati</taxon>
        <taxon>Actinomycetota</taxon>
        <taxon>Actinomycetes</taxon>
        <taxon>Kitasatosporales</taxon>
        <taxon>Streptomycetaceae</taxon>
        <taxon>Streptomyces</taxon>
    </lineage>
</organism>
<dbReference type="RefSeq" id="WP_031152821.1">
    <property type="nucleotide sequence ID" value="NZ_BNEE01000006.1"/>
</dbReference>
<evidence type="ECO:0008006" key="3">
    <source>
        <dbReference type="Google" id="ProtNLM"/>
    </source>
</evidence>
<accession>A0A919GVM0</accession>
<proteinExistence type="predicted"/>
<reference evidence="1" key="1">
    <citation type="submission" date="2020-09" db="EMBL/GenBank/DDBJ databases">
        <title>Whole genome shotgun sequence of Streptomyces xanthophaeus NBRC 12829.</title>
        <authorList>
            <person name="Komaki H."/>
            <person name="Tamura T."/>
        </authorList>
    </citation>
    <scope>NUCLEOTIDE SEQUENCE</scope>
    <source>
        <strain evidence="1">NBRC 12829</strain>
    </source>
</reference>
<sequence length="144" mass="14683">MSTLVTFFAAPDEASAALVAGFGPGGLHECLSYGNFDPEEAVLAWECLLSGSRFEELAEAGEPRVIAGEDGEGGLVLALSGGLVEALAQASAPRLVEASASWAGLRARDGEPVDPELAAEILTGLGTLARAAGGRGHRLYCWAG</sequence>
<keyword evidence="2" id="KW-1185">Reference proteome</keyword>
<comment type="caution">
    <text evidence="1">The sequence shown here is derived from an EMBL/GenBank/DDBJ whole genome shotgun (WGS) entry which is preliminary data.</text>
</comment>
<evidence type="ECO:0000313" key="2">
    <source>
        <dbReference type="Proteomes" id="UP000600026"/>
    </source>
</evidence>
<gene>
    <name evidence="1" type="ORF">Sxan_28200</name>
</gene>
<dbReference type="EMBL" id="BNEE01000006">
    <property type="protein sequence ID" value="GHI85456.1"/>
    <property type="molecule type" value="Genomic_DNA"/>
</dbReference>
<evidence type="ECO:0000313" key="1">
    <source>
        <dbReference type="EMBL" id="GHI85456.1"/>
    </source>
</evidence>
<dbReference type="Proteomes" id="UP000600026">
    <property type="component" value="Unassembled WGS sequence"/>
</dbReference>